<evidence type="ECO:0000313" key="3">
    <source>
        <dbReference type="Proteomes" id="UP001190700"/>
    </source>
</evidence>
<dbReference type="AlphaFoldDB" id="A0AAE0FGY5"/>
<dbReference type="GO" id="GO:0004175">
    <property type="term" value="F:endopeptidase activity"/>
    <property type="evidence" value="ECO:0007669"/>
    <property type="project" value="TreeGrafter"/>
</dbReference>
<evidence type="ECO:0000313" key="2">
    <source>
        <dbReference type="EMBL" id="KAK3259570.1"/>
    </source>
</evidence>
<dbReference type="Gene3D" id="3.30.750.44">
    <property type="match status" value="1"/>
</dbReference>
<dbReference type="EMBL" id="LGRX02018641">
    <property type="protein sequence ID" value="KAK3259570.1"/>
    <property type="molecule type" value="Genomic_DNA"/>
</dbReference>
<sequence>MKENRNSQHIATSPAGWVSVVHSLAVGALASTVFLFSGSSYLAPAQADTLPATIHFPSSESFAHRGPVSDVATETSGAEDAKNPEMAAEVPLTDLEVVEEAWKVIEENFMPTRGRNFDPAEWEELLKQARASPPSSRSAAYSKIRSMLATLDDRYTRFLSPKDFEQFSKYDITGIGLNLVDDPTTSSGVKVLGLVLESPSYQGGVRQ</sequence>
<protein>
    <submittedName>
        <fullName evidence="2">Uncharacterized protein</fullName>
    </submittedName>
</protein>
<dbReference type="PANTHER" id="PTHR32060:SF31">
    <property type="entry name" value="CARBOXYL-TERMINAL-PROCESSING PEPTIDASE 1, CHLOROPLASTIC"/>
    <property type="match status" value="1"/>
</dbReference>
<dbReference type="PANTHER" id="PTHR32060">
    <property type="entry name" value="TAIL-SPECIFIC PROTEASE"/>
    <property type="match status" value="1"/>
</dbReference>
<evidence type="ECO:0000256" key="1">
    <source>
        <dbReference type="SAM" id="MobiDB-lite"/>
    </source>
</evidence>
<reference evidence="2 3" key="1">
    <citation type="journal article" date="2015" name="Genome Biol. Evol.">
        <title>Comparative Genomics of a Bacterivorous Green Alga Reveals Evolutionary Causalities and Consequences of Phago-Mixotrophic Mode of Nutrition.</title>
        <authorList>
            <person name="Burns J.A."/>
            <person name="Paasch A."/>
            <person name="Narechania A."/>
            <person name="Kim E."/>
        </authorList>
    </citation>
    <scope>NUCLEOTIDE SEQUENCE [LARGE SCALE GENOMIC DNA]</scope>
    <source>
        <strain evidence="2 3">PLY_AMNH</strain>
    </source>
</reference>
<feature type="non-terminal residue" evidence="2">
    <location>
        <position position="207"/>
    </location>
</feature>
<organism evidence="2 3">
    <name type="scientific">Cymbomonas tetramitiformis</name>
    <dbReference type="NCBI Taxonomy" id="36881"/>
    <lineage>
        <taxon>Eukaryota</taxon>
        <taxon>Viridiplantae</taxon>
        <taxon>Chlorophyta</taxon>
        <taxon>Pyramimonadophyceae</taxon>
        <taxon>Pyramimonadales</taxon>
        <taxon>Pyramimonadaceae</taxon>
        <taxon>Cymbomonas</taxon>
    </lineage>
</organism>
<dbReference type="InterPro" id="IPR029045">
    <property type="entry name" value="ClpP/crotonase-like_dom_sf"/>
</dbReference>
<gene>
    <name evidence="2" type="ORF">CYMTET_31438</name>
</gene>
<feature type="region of interest" description="Disordered" evidence="1">
    <location>
        <begin position="61"/>
        <end position="85"/>
    </location>
</feature>
<dbReference type="SUPFAM" id="SSF52096">
    <property type="entry name" value="ClpP/crotonase"/>
    <property type="match status" value="1"/>
</dbReference>
<keyword evidence="3" id="KW-1185">Reference proteome</keyword>
<accession>A0AAE0FGY5</accession>
<name>A0AAE0FGY5_9CHLO</name>
<proteinExistence type="predicted"/>
<dbReference type="Proteomes" id="UP001190700">
    <property type="component" value="Unassembled WGS sequence"/>
</dbReference>
<comment type="caution">
    <text evidence="2">The sequence shown here is derived from an EMBL/GenBank/DDBJ whole genome shotgun (WGS) entry which is preliminary data.</text>
</comment>